<sequence length="293" mass="34257">MFVKRILLLDDNKEIGNIFRLKYSYSGDIYFHNKKHLYVLKKNNSIEKLKNDFPIESYCISPYGHIYYSTYSNINDFTFPETTNRQIYQLNQYSEDKLIAGPNSINTKKELAKDYYLGKQINAVFGKILDMYIFDDYLLILENKVLRKVNIENGITETLTSNLKDYPLHMCIYKNKIFLLSHSKITCVSLKGDILYGMEGKYNLTEKSIHLKQDIEIVNNKNLVLAEDNVFSEYNDDLDYVKPECFYDRILGKHFINNTIINDEIVGNYITSLAYDLNNNVIFSTDNGIYAIN</sequence>
<organism evidence="1">
    <name type="scientific">Mimiviridae sp. ChoanoV1</name>
    <dbReference type="NCBI Taxonomy" id="2596887"/>
    <lineage>
        <taxon>Viruses</taxon>
        <taxon>Varidnaviria</taxon>
        <taxon>Bamfordvirae</taxon>
        <taxon>Nucleocytoviricota</taxon>
        <taxon>Megaviricetes</taxon>
        <taxon>Imitervirales</taxon>
        <taxon>Schizomimiviridae</taxon>
    </lineage>
</organism>
<accession>A0A5B8HV11</accession>
<reference evidence="1" key="1">
    <citation type="submission" date="2018-11" db="EMBL/GenBank/DDBJ databases">
        <title>A distinct lineage of giant viruses engineers rhodopsin photosystems in predatory marine eukaryotes.</title>
        <authorList>
            <person name="Needham D.M."/>
            <person name="Yoshizawa S."/>
            <person name="Hosaka T."/>
            <person name="Poirier C."/>
            <person name="Choi C.-J."/>
            <person name="Hehenberger E."/>
            <person name="Irwin N.A.T."/>
            <person name="Wilken S."/>
            <person name="Yung C.-M."/>
            <person name="Bachy C."/>
            <person name="Kurihara R."/>
            <person name="Nakajima Y."/>
            <person name="Kojima K."/>
            <person name="Kimura-Someya T."/>
            <person name="Leonard G."/>
            <person name="Malmstrom R.R."/>
            <person name="Mende D."/>
            <person name="Olson D.K."/>
            <person name="Sudo Y."/>
            <person name="Sudek S."/>
            <person name="Richards T.A."/>
            <person name="DeLong E.F."/>
            <person name="Keeling P.J."/>
            <person name="Santoro A.E."/>
            <person name="Shirouzu M."/>
            <person name="Iwasaki W."/>
            <person name="Worden A.Z."/>
        </authorList>
    </citation>
    <scope>NUCLEOTIDE SEQUENCE</scope>
</reference>
<gene>
    <name evidence="1" type="ORF">1_194</name>
</gene>
<dbReference type="EMBL" id="MK250085">
    <property type="protein sequence ID" value="QDY51809.1"/>
    <property type="molecule type" value="Genomic_DNA"/>
</dbReference>
<evidence type="ECO:0000313" key="1">
    <source>
        <dbReference type="EMBL" id="QDY51809.1"/>
    </source>
</evidence>
<name>A0A5B8HV11_9VIRU</name>
<proteinExistence type="predicted"/>
<protein>
    <submittedName>
        <fullName evidence="1">Uncharacterized protein</fullName>
    </submittedName>
</protein>